<dbReference type="AlphaFoldDB" id="A0AAE3H929"/>
<dbReference type="Proteomes" id="UP001204144">
    <property type="component" value="Unassembled WGS sequence"/>
</dbReference>
<proteinExistence type="predicted"/>
<keyword evidence="3" id="KW-1185">Reference proteome</keyword>
<reference evidence="2 3" key="1">
    <citation type="submission" date="2018-11" db="EMBL/GenBank/DDBJ databases">
        <title>Novel bacteria species description.</title>
        <authorList>
            <person name="Han J.-H."/>
        </authorList>
    </citation>
    <scope>NUCLEOTIDE SEQUENCE [LARGE SCALE GENOMIC DNA]</scope>
    <source>
        <strain evidence="2 3">KCTC23259</strain>
    </source>
</reference>
<keyword evidence="1" id="KW-1133">Transmembrane helix</keyword>
<name>A0AAE3H929_9BACT</name>
<evidence type="ECO:0000313" key="3">
    <source>
        <dbReference type="Proteomes" id="UP001204144"/>
    </source>
</evidence>
<sequence length="74" mass="8919">MRWVKIIASVRNFGKLNREIKLIIEDLLEPWSKNFKLISLLIIAIMVYFSKDSYIIWWYAPLPILERLNKIKDP</sequence>
<keyword evidence="1" id="KW-0812">Transmembrane</keyword>
<dbReference type="EMBL" id="RJUF01000186">
    <property type="protein sequence ID" value="MCP9765690.1"/>
    <property type="molecule type" value="Genomic_DNA"/>
</dbReference>
<accession>A0AAE3H929</accession>
<comment type="caution">
    <text evidence="2">The sequence shown here is derived from an EMBL/GenBank/DDBJ whole genome shotgun (WGS) entry which is preliminary data.</text>
</comment>
<keyword evidence="1" id="KW-0472">Membrane</keyword>
<evidence type="ECO:0000256" key="1">
    <source>
        <dbReference type="SAM" id="Phobius"/>
    </source>
</evidence>
<organism evidence="2 3">
    <name type="scientific">Lacihabitans soyangensis</name>
    <dbReference type="NCBI Taxonomy" id="869394"/>
    <lineage>
        <taxon>Bacteria</taxon>
        <taxon>Pseudomonadati</taxon>
        <taxon>Bacteroidota</taxon>
        <taxon>Cytophagia</taxon>
        <taxon>Cytophagales</taxon>
        <taxon>Leadbetterellaceae</taxon>
        <taxon>Lacihabitans</taxon>
    </lineage>
</organism>
<protein>
    <submittedName>
        <fullName evidence="2">Uncharacterized protein</fullName>
    </submittedName>
</protein>
<gene>
    <name evidence="2" type="ORF">EGI31_22370</name>
</gene>
<feature type="transmembrane region" description="Helical" evidence="1">
    <location>
        <begin position="37"/>
        <end position="60"/>
    </location>
</feature>
<evidence type="ECO:0000313" key="2">
    <source>
        <dbReference type="EMBL" id="MCP9765690.1"/>
    </source>
</evidence>